<dbReference type="EMBL" id="BMOR01000004">
    <property type="protein sequence ID" value="GGN35390.1"/>
    <property type="molecule type" value="Genomic_DNA"/>
</dbReference>
<comment type="caution">
    <text evidence="2">The sequence shown here is derived from an EMBL/GenBank/DDBJ whole genome shotgun (WGS) entry which is preliminary data.</text>
</comment>
<name>A0ABQ2J270_9DEIO</name>
<evidence type="ECO:0000313" key="3">
    <source>
        <dbReference type="Proteomes" id="UP000645517"/>
    </source>
</evidence>
<organism evidence="2 3">
    <name type="scientific">Deinococcus daejeonensis</name>
    <dbReference type="NCBI Taxonomy" id="1007098"/>
    <lineage>
        <taxon>Bacteria</taxon>
        <taxon>Thermotogati</taxon>
        <taxon>Deinococcota</taxon>
        <taxon>Deinococci</taxon>
        <taxon>Deinococcales</taxon>
        <taxon>Deinococcaceae</taxon>
        <taxon>Deinococcus</taxon>
    </lineage>
</organism>
<evidence type="ECO:0000313" key="2">
    <source>
        <dbReference type="EMBL" id="GGN35390.1"/>
    </source>
</evidence>
<feature type="region of interest" description="Disordered" evidence="1">
    <location>
        <begin position="26"/>
        <end position="128"/>
    </location>
</feature>
<feature type="compositionally biased region" description="Polar residues" evidence="1">
    <location>
        <begin position="1"/>
        <end position="11"/>
    </location>
</feature>
<dbReference type="Proteomes" id="UP000645517">
    <property type="component" value="Unassembled WGS sequence"/>
</dbReference>
<evidence type="ECO:0000256" key="1">
    <source>
        <dbReference type="SAM" id="MobiDB-lite"/>
    </source>
</evidence>
<keyword evidence="3" id="KW-1185">Reference proteome</keyword>
<accession>A0ABQ2J270</accession>
<feature type="compositionally biased region" description="Low complexity" evidence="1">
    <location>
        <begin position="89"/>
        <end position="106"/>
    </location>
</feature>
<feature type="compositionally biased region" description="Low complexity" evidence="1">
    <location>
        <begin position="71"/>
        <end position="81"/>
    </location>
</feature>
<protein>
    <submittedName>
        <fullName evidence="2">Uncharacterized protein</fullName>
    </submittedName>
</protein>
<reference evidence="3" key="1">
    <citation type="journal article" date="2019" name="Int. J. Syst. Evol. Microbiol.">
        <title>The Global Catalogue of Microorganisms (GCM) 10K type strain sequencing project: providing services to taxonomists for standard genome sequencing and annotation.</title>
        <authorList>
            <consortium name="The Broad Institute Genomics Platform"/>
            <consortium name="The Broad Institute Genome Sequencing Center for Infectious Disease"/>
            <person name="Wu L."/>
            <person name="Ma J."/>
        </authorList>
    </citation>
    <scope>NUCLEOTIDE SEQUENCE [LARGE SCALE GENOMIC DNA]</scope>
    <source>
        <strain evidence="3">JCM 16918</strain>
    </source>
</reference>
<feature type="compositionally biased region" description="Basic and acidic residues" evidence="1">
    <location>
        <begin position="116"/>
        <end position="127"/>
    </location>
</feature>
<sequence>MASMTGSSTVRPTPRIVPSTCARPALRQAREAADGGALAGRHPVGDDGGQRGLVGVQRELRQAPPGDQHGHAAAHAEQQQSGGRGDGPADQVRAAAAQGAAGAVTQRAEDGVGEQADQRAHAEDQGEVRLLVRLVQRDELLPDQHLPGRVEGHPHR</sequence>
<feature type="region of interest" description="Disordered" evidence="1">
    <location>
        <begin position="1"/>
        <end position="20"/>
    </location>
</feature>
<gene>
    <name evidence="2" type="ORF">GCM10010842_15170</name>
</gene>
<proteinExistence type="predicted"/>